<dbReference type="RefSeq" id="YP_010651298.1">
    <property type="nucleotide sequence ID" value="NC_070781.1"/>
</dbReference>
<name>A0AA49BV18_9CAUD</name>
<evidence type="ECO:0000313" key="2">
    <source>
        <dbReference type="Proteomes" id="UP001202581"/>
    </source>
</evidence>
<dbReference type="EMBL" id="OL829978">
    <property type="protein sequence ID" value="UMO76359.1"/>
    <property type="molecule type" value="Genomic_DNA"/>
</dbReference>
<protein>
    <submittedName>
        <fullName evidence="1">Uncharacterized protein</fullName>
    </submittedName>
</protein>
<proteinExistence type="predicted"/>
<sequence>MPDMPYMERVGRKFVSDMNEVLDGLARIDLLSSVAKSANREKAAKYLKLYTEQNLPPKNMEEWRVLRDGMIKRLRG</sequence>
<gene>
    <name evidence="1" type="primary">212</name>
    <name evidence="1" type="ORF">SEA_TOMAS_212</name>
</gene>
<dbReference type="GeneID" id="77926930"/>
<reference evidence="1" key="1">
    <citation type="submission" date="2021-12" db="EMBL/GenBank/DDBJ databases">
        <authorList>
            <person name="Khadka S."/>
            <person name="Uribe D.A."/>
            <person name="Klipsch I.N."/>
            <person name="Rene S.R."/>
            <person name="Jimenez M.L."/>
            <person name="Saini B.K."/>
            <person name="Zugasti M."/>
            <person name="Bullon R.M."/>
            <person name="Sharp C.D."/>
            <person name="Kapinga K.O."/>
            <person name="Warner C.P."/>
            <person name="Sarinana J."/>
            <person name="Jimenez A."/>
            <person name="Layton S.R."/>
            <person name="Nayek S."/>
            <person name="Hughes L.E."/>
            <person name="Garlena R.A."/>
            <person name="Russell D.A."/>
            <person name="Jacobs-Sera D."/>
            <person name="Hatfull G.F."/>
        </authorList>
    </citation>
    <scope>NUCLEOTIDE SEQUENCE</scope>
</reference>
<accession>A0AA49BV18</accession>
<evidence type="ECO:0000313" key="1">
    <source>
        <dbReference type="EMBL" id="UMO76359.1"/>
    </source>
</evidence>
<dbReference type="Proteomes" id="UP001202581">
    <property type="component" value="Segment"/>
</dbReference>
<keyword evidence="2" id="KW-1185">Reference proteome</keyword>
<organism evidence="1 2">
    <name type="scientific">Streptomyces phage Tomas</name>
    <dbReference type="NCBI Taxonomy" id="2914443"/>
    <lineage>
        <taxon>Viruses</taxon>
        <taxon>Duplodnaviria</taxon>
        <taxon>Heunggongvirae</taxon>
        <taxon>Uroviricota</taxon>
        <taxon>Caudoviricetes</taxon>
        <taxon>Stanwilliamsviridae</taxon>
        <taxon>Boydwoodruffvirinae</taxon>
        <taxon>Tomasvirus</taxon>
        <taxon>Tomasvirus tomas</taxon>
    </lineage>
</organism>
<dbReference type="KEGG" id="vg:77926930"/>